<dbReference type="EMBL" id="JARKIK010000051">
    <property type="protein sequence ID" value="KAK8734081.1"/>
    <property type="molecule type" value="Genomic_DNA"/>
</dbReference>
<evidence type="ECO:0000256" key="1">
    <source>
        <dbReference type="ARBA" id="ARBA00022460"/>
    </source>
</evidence>
<feature type="chain" id="PRO_5043878173" description="Cuticle protein" evidence="3">
    <location>
        <begin position="17"/>
        <end position="127"/>
    </location>
</feature>
<accession>A0AAW0WPH0</accession>
<feature type="signal peptide" evidence="3">
    <location>
        <begin position="1"/>
        <end position="16"/>
    </location>
</feature>
<evidence type="ECO:0000313" key="5">
    <source>
        <dbReference type="Proteomes" id="UP001445076"/>
    </source>
</evidence>
<gene>
    <name evidence="4" type="ORF">OTU49_006006</name>
</gene>
<dbReference type="Proteomes" id="UP001445076">
    <property type="component" value="Unassembled WGS sequence"/>
</dbReference>
<dbReference type="GO" id="GO:0042302">
    <property type="term" value="F:structural constituent of cuticle"/>
    <property type="evidence" value="ECO:0007669"/>
    <property type="project" value="UniProtKB-KW"/>
</dbReference>
<name>A0AAW0WPH0_CHEQU</name>
<evidence type="ECO:0008006" key="6">
    <source>
        <dbReference type="Google" id="ProtNLM"/>
    </source>
</evidence>
<protein>
    <recommendedName>
        <fullName evidence="6">Cuticle protein</fullName>
    </recommendedName>
</protein>
<dbReference type="InterPro" id="IPR012539">
    <property type="entry name" value="Cuticle_1"/>
</dbReference>
<dbReference type="Pfam" id="PF08140">
    <property type="entry name" value="Cuticle_1"/>
    <property type="match status" value="2"/>
</dbReference>
<keyword evidence="5" id="KW-1185">Reference proteome</keyword>
<reference evidence="4 5" key="1">
    <citation type="journal article" date="2024" name="BMC Genomics">
        <title>Genome assembly of redclaw crayfish (Cherax quadricarinatus) provides insights into its immune adaptation and hypoxia tolerance.</title>
        <authorList>
            <person name="Liu Z."/>
            <person name="Zheng J."/>
            <person name="Li H."/>
            <person name="Fang K."/>
            <person name="Wang S."/>
            <person name="He J."/>
            <person name="Zhou D."/>
            <person name="Weng S."/>
            <person name="Chi M."/>
            <person name="Gu Z."/>
            <person name="He J."/>
            <person name="Li F."/>
            <person name="Wang M."/>
        </authorList>
    </citation>
    <scope>NUCLEOTIDE SEQUENCE [LARGE SCALE GENOMIC DNA]</scope>
    <source>
        <strain evidence="4">ZL_2023a</strain>
    </source>
</reference>
<sequence length="127" mass="13200">MKVLVIICALAVCVNAQVGSSGIVSPDGKNVQFSHDFANSIVLVGPSGIVSANGENLQFTAGQAGLNAGNLPVNPYPYTLYKRIVGPSGIVHPTGRNIQFTQAQADNHVLVGPSGIVSRDGKNIQFD</sequence>
<evidence type="ECO:0000313" key="4">
    <source>
        <dbReference type="EMBL" id="KAK8734081.1"/>
    </source>
</evidence>
<comment type="caution">
    <text evidence="4">The sequence shown here is derived from an EMBL/GenBank/DDBJ whole genome shotgun (WGS) entry which is preliminary data.</text>
</comment>
<keyword evidence="1" id="KW-0193">Cuticle</keyword>
<dbReference type="AlphaFoldDB" id="A0AAW0WPH0"/>
<evidence type="ECO:0000256" key="3">
    <source>
        <dbReference type="SAM" id="SignalP"/>
    </source>
</evidence>
<keyword evidence="2" id="KW-0677">Repeat</keyword>
<keyword evidence="3" id="KW-0732">Signal</keyword>
<proteinExistence type="predicted"/>
<evidence type="ECO:0000256" key="2">
    <source>
        <dbReference type="ARBA" id="ARBA00022737"/>
    </source>
</evidence>
<organism evidence="4 5">
    <name type="scientific">Cherax quadricarinatus</name>
    <name type="common">Australian red claw crayfish</name>
    <dbReference type="NCBI Taxonomy" id="27406"/>
    <lineage>
        <taxon>Eukaryota</taxon>
        <taxon>Metazoa</taxon>
        <taxon>Ecdysozoa</taxon>
        <taxon>Arthropoda</taxon>
        <taxon>Crustacea</taxon>
        <taxon>Multicrustacea</taxon>
        <taxon>Malacostraca</taxon>
        <taxon>Eumalacostraca</taxon>
        <taxon>Eucarida</taxon>
        <taxon>Decapoda</taxon>
        <taxon>Pleocyemata</taxon>
        <taxon>Astacidea</taxon>
        <taxon>Parastacoidea</taxon>
        <taxon>Parastacidae</taxon>
        <taxon>Cherax</taxon>
    </lineage>
</organism>